<dbReference type="Proteomes" id="UP001607303">
    <property type="component" value="Unassembled WGS sequence"/>
</dbReference>
<accession>A0ABD2BJD8</accession>
<protein>
    <submittedName>
        <fullName evidence="1">Uncharacterized protein</fullName>
    </submittedName>
</protein>
<dbReference type="EMBL" id="JAYRBN010000075">
    <property type="protein sequence ID" value="KAL2732704.1"/>
    <property type="molecule type" value="Genomic_DNA"/>
</dbReference>
<sequence length="182" mass="20684">MRITWQLPVHADRITRDEIPSDRNWSPFSGCCSSINDTATIIHVSTVGQRNLKLINRRKDDSETCRGTKRFISIKSNANESLSHLGIEFSSCTCSSLETSCRGMRIFRKIRFSKQNGFLRRLLSRIKASFKKLFIAPFTENQGSSNHFVASSKFSLVIHKDQNATSCNANMQTPNYTTDIQE</sequence>
<comment type="caution">
    <text evidence="1">The sequence shown here is derived from an EMBL/GenBank/DDBJ whole genome shotgun (WGS) entry which is preliminary data.</text>
</comment>
<gene>
    <name evidence="1" type="ORF">V1477_014945</name>
</gene>
<reference evidence="1 2" key="1">
    <citation type="journal article" date="2024" name="Ann. Entomol. Soc. Am.">
        <title>Genomic analyses of the southern and eastern yellowjacket wasps (Hymenoptera: Vespidae) reveal evolutionary signatures of social life.</title>
        <authorList>
            <person name="Catto M.A."/>
            <person name="Caine P.B."/>
            <person name="Orr S.E."/>
            <person name="Hunt B.G."/>
            <person name="Goodisman M.A.D."/>
        </authorList>
    </citation>
    <scope>NUCLEOTIDE SEQUENCE [LARGE SCALE GENOMIC DNA]</scope>
    <source>
        <strain evidence="1">232</strain>
        <tissue evidence="1">Head and thorax</tissue>
    </source>
</reference>
<name>A0ABD2BJD8_VESMC</name>
<evidence type="ECO:0000313" key="1">
    <source>
        <dbReference type="EMBL" id="KAL2732704.1"/>
    </source>
</evidence>
<keyword evidence="2" id="KW-1185">Reference proteome</keyword>
<evidence type="ECO:0000313" key="2">
    <source>
        <dbReference type="Proteomes" id="UP001607303"/>
    </source>
</evidence>
<organism evidence="1 2">
    <name type="scientific">Vespula maculifrons</name>
    <name type="common">Eastern yellow jacket</name>
    <name type="synonym">Wasp</name>
    <dbReference type="NCBI Taxonomy" id="7453"/>
    <lineage>
        <taxon>Eukaryota</taxon>
        <taxon>Metazoa</taxon>
        <taxon>Ecdysozoa</taxon>
        <taxon>Arthropoda</taxon>
        <taxon>Hexapoda</taxon>
        <taxon>Insecta</taxon>
        <taxon>Pterygota</taxon>
        <taxon>Neoptera</taxon>
        <taxon>Endopterygota</taxon>
        <taxon>Hymenoptera</taxon>
        <taxon>Apocrita</taxon>
        <taxon>Aculeata</taxon>
        <taxon>Vespoidea</taxon>
        <taxon>Vespidae</taxon>
        <taxon>Vespinae</taxon>
        <taxon>Vespula</taxon>
    </lineage>
</organism>
<proteinExistence type="predicted"/>
<dbReference type="AlphaFoldDB" id="A0ABD2BJD8"/>